<feature type="transmembrane region" description="Helical" evidence="1">
    <location>
        <begin position="12"/>
        <end position="30"/>
    </location>
</feature>
<keyword evidence="1" id="KW-0472">Membrane</keyword>
<reference evidence="2" key="1">
    <citation type="submission" date="2024-06" db="UniProtKB">
        <authorList>
            <consortium name="RefSeq"/>
        </authorList>
    </citation>
    <scope>NUCLEOTIDE SEQUENCE [LARGE SCALE GENOMIC DNA]</scope>
</reference>
<organism evidence="2 3">
    <name type="scientific">Crassostrea virginica</name>
    <name type="common">Eastern oyster</name>
    <dbReference type="NCBI Taxonomy" id="6565"/>
    <lineage>
        <taxon>Eukaryota</taxon>
        <taxon>Metazoa</taxon>
        <taxon>Spiralia</taxon>
        <taxon>Lophotrochozoa</taxon>
        <taxon>Mollusca</taxon>
        <taxon>Bivalvia</taxon>
        <taxon>Autobranchia</taxon>
        <taxon>Pteriomorphia</taxon>
        <taxon>Ostreida</taxon>
        <taxon>Ostreoidea</taxon>
        <taxon>Ostreidae</taxon>
        <taxon>Crassostrea</taxon>
    </lineage>
</organism>
<keyword evidence="1" id="KW-0812">Transmembrane</keyword>
<proteinExistence type="predicted"/>
<evidence type="ECO:0000313" key="3">
    <source>
        <dbReference type="RefSeq" id="XP_022307692.1"/>
    </source>
</evidence>
<dbReference type="GeneID" id="111113592"/>
<dbReference type="RefSeq" id="XP_022307692.1">
    <property type="nucleotide sequence ID" value="XM_022451984.1"/>
</dbReference>
<accession>A0A8B8BWE6</accession>
<dbReference type="Proteomes" id="UP000694844">
    <property type="component" value="Chromosome 1"/>
</dbReference>
<name>A0A8B8BWE6_CRAVI</name>
<gene>
    <name evidence="3" type="primary">LOC111113592</name>
</gene>
<keyword evidence="1" id="KW-1133">Transmembrane helix</keyword>
<evidence type="ECO:0000256" key="1">
    <source>
        <dbReference type="SAM" id="Phobius"/>
    </source>
</evidence>
<sequence>MSDSPFKDTTTLIMGGIVGGMLLLTIGLCIKTRIVKKRDKRVVEYGDNLRDHLENVNIVHVRQPSYENETNEMRENQSRDHENYALVEPSEKCYEDLPPGEYDLLRSQRKHKVCLSGSCEEPNYDQVHKGGGMYDIAGQVHTEVLQSDYEYEMIKNMKKTNTLNKESGISNKHGYTEYEEAMQIRS</sequence>
<dbReference type="AlphaFoldDB" id="A0A8B8BWE6"/>
<reference evidence="3" key="2">
    <citation type="submission" date="2025-08" db="UniProtKB">
        <authorList>
            <consortium name="RefSeq"/>
        </authorList>
    </citation>
    <scope>IDENTIFICATION</scope>
    <source>
        <tissue evidence="3">Whole sample</tissue>
    </source>
</reference>
<evidence type="ECO:0000313" key="2">
    <source>
        <dbReference type="Proteomes" id="UP000694844"/>
    </source>
</evidence>
<keyword evidence="2" id="KW-1185">Reference proteome</keyword>
<protein>
    <submittedName>
        <fullName evidence="3">Uncharacterized protein LOC111113592 isoform X2</fullName>
    </submittedName>
</protein>